<reference evidence="4" key="1">
    <citation type="journal article" date="2021" name="Nat. Commun.">
        <title>Genetic determinants of endophytism in the Arabidopsis root mycobiome.</title>
        <authorList>
            <person name="Mesny F."/>
            <person name="Miyauchi S."/>
            <person name="Thiergart T."/>
            <person name="Pickel B."/>
            <person name="Atanasova L."/>
            <person name="Karlsson M."/>
            <person name="Huettel B."/>
            <person name="Barry K.W."/>
            <person name="Haridas S."/>
            <person name="Chen C."/>
            <person name="Bauer D."/>
            <person name="Andreopoulos W."/>
            <person name="Pangilinan J."/>
            <person name="LaButti K."/>
            <person name="Riley R."/>
            <person name="Lipzen A."/>
            <person name="Clum A."/>
            <person name="Drula E."/>
            <person name="Henrissat B."/>
            <person name="Kohler A."/>
            <person name="Grigoriev I.V."/>
            <person name="Martin F.M."/>
            <person name="Hacquard S."/>
        </authorList>
    </citation>
    <scope>NUCLEOTIDE SEQUENCE</scope>
    <source>
        <strain evidence="4">MPI-CAGE-CH-0235</strain>
    </source>
</reference>
<dbReference type="InterPro" id="IPR036864">
    <property type="entry name" value="Zn2-C6_fun-type_DNA-bd_sf"/>
</dbReference>
<dbReference type="InterPro" id="IPR001138">
    <property type="entry name" value="Zn2Cys6_DnaBD"/>
</dbReference>
<keyword evidence="1" id="KW-0539">Nucleus</keyword>
<keyword evidence="5" id="KW-1185">Reference proteome</keyword>
<dbReference type="AlphaFoldDB" id="A0A8K0T239"/>
<dbReference type="PANTHER" id="PTHR38111:SF9">
    <property type="entry name" value="ZN(2)-C6 FUNGAL-TYPE DOMAIN-CONTAINING PROTEIN"/>
    <property type="match status" value="1"/>
</dbReference>
<dbReference type="PROSITE" id="PS50048">
    <property type="entry name" value="ZN2_CY6_FUNGAL_2"/>
    <property type="match status" value="1"/>
</dbReference>
<dbReference type="Proteomes" id="UP000813444">
    <property type="component" value="Unassembled WGS sequence"/>
</dbReference>
<dbReference type="SUPFAM" id="SSF57701">
    <property type="entry name" value="Zn2/Cys6 DNA-binding domain"/>
    <property type="match status" value="1"/>
</dbReference>
<evidence type="ECO:0000256" key="2">
    <source>
        <dbReference type="SAM" id="MobiDB-lite"/>
    </source>
</evidence>
<dbReference type="GO" id="GO:0008270">
    <property type="term" value="F:zinc ion binding"/>
    <property type="evidence" value="ECO:0007669"/>
    <property type="project" value="InterPro"/>
</dbReference>
<dbReference type="OrthoDB" id="3145928at2759"/>
<dbReference type="SMART" id="SM00066">
    <property type="entry name" value="GAL4"/>
    <property type="match status" value="1"/>
</dbReference>
<dbReference type="InterPro" id="IPR053178">
    <property type="entry name" value="Osmoadaptation_assoc"/>
</dbReference>
<feature type="domain" description="Zn(2)-C6 fungal-type" evidence="3">
    <location>
        <begin position="10"/>
        <end position="38"/>
    </location>
</feature>
<accession>A0A8K0T239</accession>
<organism evidence="4 5">
    <name type="scientific">Stachybotrys elegans</name>
    <dbReference type="NCBI Taxonomy" id="80388"/>
    <lineage>
        <taxon>Eukaryota</taxon>
        <taxon>Fungi</taxon>
        <taxon>Dikarya</taxon>
        <taxon>Ascomycota</taxon>
        <taxon>Pezizomycotina</taxon>
        <taxon>Sordariomycetes</taxon>
        <taxon>Hypocreomycetidae</taxon>
        <taxon>Hypocreales</taxon>
        <taxon>Stachybotryaceae</taxon>
        <taxon>Stachybotrys</taxon>
    </lineage>
</organism>
<dbReference type="PROSITE" id="PS00463">
    <property type="entry name" value="ZN2_CY6_FUNGAL_1"/>
    <property type="match status" value="1"/>
</dbReference>
<dbReference type="Pfam" id="PF00172">
    <property type="entry name" value="Zn_clus"/>
    <property type="match status" value="1"/>
</dbReference>
<sequence>MVGVPGKYKGCETCRRRRVKCSNERPFCQKCLSSGRECEGYSRDRVFITGTPANKGRVASHPKKCTQSRRQDNRSSTEPQTKLDVSLTQPLTSAWNDHTSLSANGIQHSVLVTALPTKLDNLMRSGEHEELDKSNFRLDSLPYVPADFHPATGYGDVDTSAYCILGLSDADDAEDHGGENFCAFLYENAGTATPSSRVSDWAPTEDQIGLVRKSGPAHFSSFPNHFFFVRIYRPTVVSLALLSRRQTFLSEYQWTTKPWQYHPKSAFDNLLDLMLDLPSIFVRADEIFLAAPTLTRRTNAQNLLLNCLALEAQFEGWLGALSKYDSFNSMPYWTEEIVSPGSALPFSSLYVFKDGHTGLMFLYYWMSQILFNRCVEGLYHAIFQPVIDAYPNVWPNLPPNMQIDPTRYQNGRELASNICRGLDFVLNNTVQPDLVLAPMSVALNFFKEINPDGVLEIMWLESFKARVSVSGQHMANKLQSQRWVEVSKF</sequence>
<evidence type="ECO:0000313" key="5">
    <source>
        <dbReference type="Proteomes" id="UP000813444"/>
    </source>
</evidence>
<dbReference type="CDD" id="cd00067">
    <property type="entry name" value="GAL4"/>
    <property type="match status" value="1"/>
</dbReference>
<feature type="compositionally biased region" description="Basic residues" evidence="2">
    <location>
        <begin position="58"/>
        <end position="67"/>
    </location>
</feature>
<dbReference type="EMBL" id="JAGPNK010000001">
    <property type="protein sequence ID" value="KAH7328473.1"/>
    <property type="molecule type" value="Genomic_DNA"/>
</dbReference>
<dbReference type="GO" id="GO:0000981">
    <property type="term" value="F:DNA-binding transcription factor activity, RNA polymerase II-specific"/>
    <property type="evidence" value="ECO:0007669"/>
    <property type="project" value="InterPro"/>
</dbReference>
<evidence type="ECO:0000313" key="4">
    <source>
        <dbReference type="EMBL" id="KAH7328473.1"/>
    </source>
</evidence>
<proteinExistence type="predicted"/>
<gene>
    <name evidence="4" type="ORF">B0I35DRAFT_403834</name>
</gene>
<comment type="caution">
    <text evidence="4">The sequence shown here is derived from an EMBL/GenBank/DDBJ whole genome shotgun (WGS) entry which is preliminary data.</text>
</comment>
<name>A0A8K0T239_9HYPO</name>
<evidence type="ECO:0000259" key="3">
    <source>
        <dbReference type="PROSITE" id="PS50048"/>
    </source>
</evidence>
<dbReference type="Gene3D" id="4.10.240.10">
    <property type="entry name" value="Zn(2)-C6 fungal-type DNA-binding domain"/>
    <property type="match status" value="1"/>
</dbReference>
<evidence type="ECO:0000256" key="1">
    <source>
        <dbReference type="ARBA" id="ARBA00023242"/>
    </source>
</evidence>
<feature type="region of interest" description="Disordered" evidence="2">
    <location>
        <begin position="49"/>
        <end position="84"/>
    </location>
</feature>
<dbReference type="PANTHER" id="PTHR38111">
    <property type="entry name" value="ZN(2)-C6 FUNGAL-TYPE DOMAIN-CONTAINING PROTEIN-RELATED"/>
    <property type="match status" value="1"/>
</dbReference>
<protein>
    <recommendedName>
        <fullName evidence="3">Zn(2)-C6 fungal-type domain-containing protein</fullName>
    </recommendedName>
</protein>